<reference evidence="2" key="2">
    <citation type="submission" date="2010-07" db="EMBL/GenBank/DDBJ databases">
        <authorList>
            <consortium name="The Broad Institute Genome Sequencing Platform"/>
            <consortium name="Broad Institute Genome Sequencing Center for Infectious Disease"/>
            <person name="Ma L.-J."/>
            <person name="Dead R."/>
            <person name="Young S."/>
            <person name="Zeng Q."/>
            <person name="Koehrsen M."/>
            <person name="Alvarado L."/>
            <person name="Berlin A."/>
            <person name="Chapman S.B."/>
            <person name="Chen Z."/>
            <person name="Freedman E."/>
            <person name="Gellesch M."/>
            <person name="Goldberg J."/>
            <person name="Griggs A."/>
            <person name="Gujja S."/>
            <person name="Heilman E.R."/>
            <person name="Heiman D."/>
            <person name="Hepburn T."/>
            <person name="Howarth C."/>
            <person name="Jen D."/>
            <person name="Larson L."/>
            <person name="Mehta T."/>
            <person name="Neiman D."/>
            <person name="Pearson M."/>
            <person name="Roberts A."/>
            <person name="Saif S."/>
            <person name="Shea T."/>
            <person name="Shenoy N."/>
            <person name="Sisk P."/>
            <person name="Stolte C."/>
            <person name="Sykes S."/>
            <person name="Walk T."/>
            <person name="White J."/>
            <person name="Yandava C."/>
            <person name="Haas B."/>
            <person name="Nusbaum C."/>
            <person name="Birren B."/>
        </authorList>
    </citation>
    <scope>NUCLEOTIDE SEQUENCE</scope>
    <source>
        <strain evidence="2">R3-111a-1</strain>
    </source>
</reference>
<evidence type="ECO:0000256" key="1">
    <source>
        <dbReference type="SAM" id="MobiDB-lite"/>
    </source>
</evidence>
<feature type="region of interest" description="Disordered" evidence="1">
    <location>
        <begin position="931"/>
        <end position="1001"/>
    </location>
</feature>
<dbReference type="Proteomes" id="UP000006039">
    <property type="component" value="Unassembled WGS sequence"/>
</dbReference>
<feature type="region of interest" description="Disordered" evidence="1">
    <location>
        <begin position="842"/>
        <end position="861"/>
    </location>
</feature>
<dbReference type="OrthoDB" id="4722973at2759"/>
<feature type="compositionally biased region" description="Low complexity" evidence="1">
    <location>
        <begin position="487"/>
        <end position="496"/>
    </location>
</feature>
<organism evidence="2">
    <name type="scientific">Gaeumannomyces tritici (strain R3-111a-1)</name>
    <name type="common">Wheat and barley take-all root rot fungus</name>
    <name type="synonym">Gaeumannomyces graminis var. tritici</name>
    <dbReference type="NCBI Taxonomy" id="644352"/>
    <lineage>
        <taxon>Eukaryota</taxon>
        <taxon>Fungi</taxon>
        <taxon>Dikarya</taxon>
        <taxon>Ascomycota</taxon>
        <taxon>Pezizomycotina</taxon>
        <taxon>Sordariomycetes</taxon>
        <taxon>Sordariomycetidae</taxon>
        <taxon>Magnaporthales</taxon>
        <taxon>Magnaporthaceae</taxon>
        <taxon>Gaeumannomyces</taxon>
    </lineage>
</organism>
<evidence type="ECO:0000313" key="2">
    <source>
        <dbReference type="EMBL" id="EJT68898.1"/>
    </source>
</evidence>
<dbReference type="InterPro" id="IPR021842">
    <property type="entry name" value="DUF3435"/>
</dbReference>
<proteinExistence type="predicted"/>
<protein>
    <submittedName>
        <fullName evidence="2 3">Uncharacterized protein</fullName>
    </submittedName>
</protein>
<keyword evidence="4" id="KW-1185">Reference proteome</keyword>
<dbReference type="PANTHER" id="PTHR37535:SF3">
    <property type="entry name" value="FLUG DOMAIN-CONTAINING PROTEIN"/>
    <property type="match status" value="1"/>
</dbReference>
<dbReference type="GeneID" id="20354019"/>
<dbReference type="EnsemblFungi" id="EJT68898">
    <property type="protein sequence ID" value="EJT68898"/>
    <property type="gene ID" value="GGTG_13561"/>
</dbReference>
<feature type="region of interest" description="Disordered" evidence="1">
    <location>
        <begin position="475"/>
        <end position="497"/>
    </location>
</feature>
<feature type="region of interest" description="Disordered" evidence="1">
    <location>
        <begin position="736"/>
        <end position="757"/>
    </location>
</feature>
<dbReference type="PANTHER" id="PTHR37535">
    <property type="entry name" value="FLUG DOMAIN PROTEIN"/>
    <property type="match status" value="1"/>
</dbReference>
<reference evidence="4" key="1">
    <citation type="submission" date="2010-07" db="EMBL/GenBank/DDBJ databases">
        <title>The genome sequence of Gaeumannomyces graminis var. tritici strain R3-111a-1.</title>
        <authorList>
            <consortium name="The Broad Institute Genome Sequencing Platform"/>
            <person name="Ma L.-J."/>
            <person name="Dead R."/>
            <person name="Young S."/>
            <person name="Zeng Q."/>
            <person name="Koehrsen M."/>
            <person name="Alvarado L."/>
            <person name="Berlin A."/>
            <person name="Chapman S.B."/>
            <person name="Chen Z."/>
            <person name="Freedman E."/>
            <person name="Gellesch M."/>
            <person name="Goldberg J."/>
            <person name="Griggs A."/>
            <person name="Gujja S."/>
            <person name="Heilman E.R."/>
            <person name="Heiman D."/>
            <person name="Hepburn T."/>
            <person name="Howarth C."/>
            <person name="Jen D."/>
            <person name="Larson L."/>
            <person name="Mehta T."/>
            <person name="Neiman D."/>
            <person name="Pearson M."/>
            <person name="Roberts A."/>
            <person name="Saif S."/>
            <person name="Shea T."/>
            <person name="Shenoy N."/>
            <person name="Sisk P."/>
            <person name="Stolte C."/>
            <person name="Sykes S."/>
            <person name="Walk T."/>
            <person name="White J."/>
            <person name="Yandava C."/>
            <person name="Haas B."/>
            <person name="Nusbaum C."/>
            <person name="Birren B."/>
        </authorList>
    </citation>
    <scope>NUCLEOTIDE SEQUENCE [LARGE SCALE GENOMIC DNA]</scope>
    <source>
        <strain evidence="4">R3-111a-1</strain>
    </source>
</reference>
<dbReference type="STRING" id="644352.J3PJ79"/>
<reference evidence="3" key="4">
    <citation type="journal article" date="2015" name="G3 (Bethesda)">
        <title>Genome sequences of three phytopathogenic species of the Magnaporthaceae family of fungi.</title>
        <authorList>
            <person name="Okagaki L.H."/>
            <person name="Nunes C.C."/>
            <person name="Sailsbery J."/>
            <person name="Clay B."/>
            <person name="Brown D."/>
            <person name="John T."/>
            <person name="Oh Y."/>
            <person name="Young N."/>
            <person name="Fitzgerald M."/>
            <person name="Haas B.J."/>
            <person name="Zeng Q."/>
            <person name="Young S."/>
            <person name="Adiconis X."/>
            <person name="Fan L."/>
            <person name="Levin J.Z."/>
            <person name="Mitchell T.K."/>
            <person name="Okubara P.A."/>
            <person name="Farman M.L."/>
            <person name="Kohn L.M."/>
            <person name="Birren B."/>
            <person name="Ma L.-J."/>
            <person name="Dean R.A."/>
        </authorList>
    </citation>
    <scope>NUCLEOTIDE SEQUENCE</scope>
    <source>
        <strain evidence="3">R3-111a-1</strain>
    </source>
</reference>
<dbReference type="EMBL" id="GL385410">
    <property type="protein sequence ID" value="EJT68898.1"/>
    <property type="molecule type" value="Genomic_DNA"/>
</dbReference>
<dbReference type="eggNOG" id="ENOG502SH56">
    <property type="taxonomic scope" value="Eukaryota"/>
</dbReference>
<reference evidence="3" key="5">
    <citation type="submission" date="2018-04" db="UniProtKB">
        <authorList>
            <consortium name="EnsemblFungi"/>
        </authorList>
    </citation>
    <scope>IDENTIFICATION</scope>
    <source>
        <strain evidence="3">R3-111a-1</strain>
    </source>
</reference>
<sequence length="1001" mass="112221">MALRKSPREFFGKGRERGSEQCNDRINDSAVFKHVTPKVLKEYGRMIGLWNQYAEDHARDDPSPYKVKSLKDFIKEIAFGIDGAEGDPNPGQGTVMLYWKQFMAGWRREHEAIPANITPSVTNFIKSELPEILQESKIRLVKSKRLRRFGTKNHFVHLGHQLWGNDWVEYERPATRVYDWADFMAIVCSSARIGEYIESTCRAGSGRGMYYKDVTFGVFRNEHGNAEFAIQLVRDAKGMTDNPDKRPEHALYEGLGPMPLICNAMLPMLAILIAAKAFRDYDTLKDFLDIKPPEGEMVHLRWKDSILDQPFFKSMSARKTAGKMESAKALSKRLRALGFRAGYPHPPTIHDFRAEGLYWIDKLYSEAQRMKHAGHIDPATYNKHYQPNNSGTDGQASYFGQEVRSIVNDLFRGLTVPRNPLLPQSLPAEKQEALKASPEFIAIEKKAATLSGRQDQKSTSLRKKLYEEKRRLADRELRQWQKTQPHGTGTSGTATSPPCYHRGIFNRVKFLMPERDRLASSLFETDTLRSPTGLQALGDMIALCEADAEVKFRPGLEPEKCRCADPMFRRNLPQSAPAAGARQPTYDWKHIYSCVKKTRSGFVELCFLCNKWVFGKLEWSDHCRSHLACPDELPVQCDPLLYGGVLATAGYCLFCIADKSLEPELRLRQFLDRGPWKDHVFDHYERYVQAVDDKKPVTCPYPSIRCGGAFDSVKHLKFHLLDAHCRDFVKESTSLELEENDDVKPAPAKRQRKRSAELDREAKVDTYHFVDETVQTACRHRAAAASLPSPFEGHVSPPDSCQIQGWSEDGDAGSGDVLLRSPSSLDNDGVEECSALIDPGMLLEQSPPGSILSAHDPASDDPYSLPPADAIASGLAPFPYVNPAEIFCQEMHDTPLQVCGSPGGDGGSNSDQTGLTNDMVQIALDGDFLGASHDCKDDNVDLPPPNSGVTPPPTPTSPHDPPLDGGKKRRIKLVKHKKRTSEASDSTEEPPKKRIKIILRI</sequence>
<gene>
    <name evidence="3" type="primary">20354019</name>
    <name evidence="2" type="ORF">GGTG_13561</name>
</gene>
<feature type="region of interest" description="Disordered" evidence="1">
    <location>
        <begin position="1"/>
        <end position="21"/>
    </location>
</feature>
<reference evidence="2" key="3">
    <citation type="submission" date="2010-09" db="EMBL/GenBank/DDBJ databases">
        <title>Annotation of Gaeumannomyces graminis var. tritici R3-111a-1.</title>
        <authorList>
            <consortium name="The Broad Institute Genome Sequencing Platform"/>
            <person name="Ma L.-J."/>
            <person name="Dead R."/>
            <person name="Young S.K."/>
            <person name="Zeng Q."/>
            <person name="Gargeya S."/>
            <person name="Fitzgerald M."/>
            <person name="Haas B."/>
            <person name="Abouelleil A."/>
            <person name="Alvarado L."/>
            <person name="Arachchi H.M."/>
            <person name="Berlin A."/>
            <person name="Brown A."/>
            <person name="Chapman S.B."/>
            <person name="Chen Z."/>
            <person name="Dunbar C."/>
            <person name="Freedman E."/>
            <person name="Gearin G."/>
            <person name="Gellesch M."/>
            <person name="Goldberg J."/>
            <person name="Griggs A."/>
            <person name="Gujja S."/>
            <person name="Heiman D."/>
            <person name="Howarth C."/>
            <person name="Larson L."/>
            <person name="Lui A."/>
            <person name="MacDonald P.J.P."/>
            <person name="Mehta T."/>
            <person name="Montmayeur A."/>
            <person name="Murphy C."/>
            <person name="Neiman D."/>
            <person name="Pearson M."/>
            <person name="Priest M."/>
            <person name="Roberts A."/>
            <person name="Saif S."/>
            <person name="Shea T."/>
            <person name="Shenoy N."/>
            <person name="Sisk P."/>
            <person name="Stolte C."/>
            <person name="Sykes S."/>
            <person name="Yandava C."/>
            <person name="Wortman J."/>
            <person name="Nusbaum C."/>
            <person name="Birren B."/>
        </authorList>
    </citation>
    <scope>NUCLEOTIDE SEQUENCE</scope>
    <source>
        <strain evidence="2">R3-111a-1</strain>
    </source>
</reference>
<accession>J3PJ79</accession>
<feature type="compositionally biased region" description="Basic residues" evidence="1">
    <location>
        <begin position="967"/>
        <end position="979"/>
    </location>
</feature>
<dbReference type="VEuPathDB" id="FungiDB:GGTG_13561"/>
<dbReference type="Pfam" id="PF11917">
    <property type="entry name" value="DUF3435"/>
    <property type="match status" value="1"/>
</dbReference>
<feature type="compositionally biased region" description="Pro residues" evidence="1">
    <location>
        <begin position="942"/>
        <end position="960"/>
    </location>
</feature>
<evidence type="ECO:0000313" key="4">
    <source>
        <dbReference type="Proteomes" id="UP000006039"/>
    </source>
</evidence>
<name>J3PJ79_GAET3</name>
<dbReference type="AlphaFoldDB" id="J3PJ79"/>
<evidence type="ECO:0000313" key="3">
    <source>
        <dbReference type="EnsemblFungi" id="EJT68898"/>
    </source>
</evidence>
<dbReference type="RefSeq" id="XP_009229736.1">
    <property type="nucleotide sequence ID" value="XM_009231472.1"/>
</dbReference>